<reference evidence="2" key="1">
    <citation type="journal article" date="2014" name="Stand. Genomic Sci.">
        <title>Complete genome sequence of Burkholderia phymatum STM815(T), a broad host range and efficient nitrogen-fixing symbiont of Mimosa species.</title>
        <authorList>
            <person name="Moulin L."/>
            <person name="Klonowska A."/>
            <person name="Caroline B."/>
            <person name="Booth K."/>
            <person name="Vriezen J.A."/>
            <person name="Melkonian R."/>
            <person name="James E.K."/>
            <person name="Young J.P."/>
            <person name="Bena G."/>
            <person name="Hauser L."/>
            <person name="Land M."/>
            <person name="Kyrpides N."/>
            <person name="Bruce D."/>
            <person name="Chain P."/>
            <person name="Copeland A."/>
            <person name="Pitluck S."/>
            <person name="Woyke T."/>
            <person name="Lizotte-Waniewski M."/>
            <person name="Bristow J."/>
            <person name="Riley M."/>
        </authorList>
    </citation>
    <scope>NUCLEOTIDE SEQUENCE [LARGE SCALE GENOMIC DNA]</scope>
    <source>
        <strain evidence="2">DSM 17167 / CIP 108236 / LMG 21445 / STM815</strain>
    </source>
</reference>
<dbReference type="STRING" id="391038.Bphy_1865"/>
<protein>
    <recommendedName>
        <fullName evidence="3">XRE family transcriptional regulator</fullName>
    </recommendedName>
</protein>
<name>B2JCY8_PARP8</name>
<gene>
    <name evidence="1" type="ordered locus">Bphy_1865</name>
</gene>
<dbReference type="KEGG" id="bph:Bphy_1865"/>
<evidence type="ECO:0008006" key="3">
    <source>
        <dbReference type="Google" id="ProtNLM"/>
    </source>
</evidence>
<evidence type="ECO:0000313" key="2">
    <source>
        <dbReference type="Proteomes" id="UP000001192"/>
    </source>
</evidence>
<dbReference type="eggNOG" id="ENOG5033JAM">
    <property type="taxonomic scope" value="Bacteria"/>
</dbReference>
<evidence type="ECO:0000313" key="1">
    <source>
        <dbReference type="EMBL" id="ACC71044.1"/>
    </source>
</evidence>
<accession>B2JCY8</accession>
<proteinExistence type="predicted"/>
<dbReference type="Proteomes" id="UP000001192">
    <property type="component" value="Chromosome 1"/>
</dbReference>
<keyword evidence="2" id="KW-1185">Reference proteome</keyword>
<dbReference type="OrthoDB" id="8653919at2"/>
<dbReference type="AlphaFoldDB" id="B2JCY8"/>
<sequence length="94" mass="10880">MPIHYKHPPAKNLADLKAELGLTGKQMADLCWLAGDQHWRKYTNPRDPRPMSAQMLFTMMAQLELDKETLERIFERMRRAGAEFSPVPDGEQQP</sequence>
<dbReference type="HOGENOM" id="CLU_188199_0_0_4"/>
<dbReference type="RefSeq" id="WP_012401254.1">
    <property type="nucleotide sequence ID" value="NC_010622.1"/>
</dbReference>
<organism evidence="1 2">
    <name type="scientific">Paraburkholderia phymatum (strain DSM 17167 / CIP 108236 / LMG 21445 / STM815)</name>
    <name type="common">Burkholderia phymatum</name>
    <dbReference type="NCBI Taxonomy" id="391038"/>
    <lineage>
        <taxon>Bacteria</taxon>
        <taxon>Pseudomonadati</taxon>
        <taxon>Pseudomonadota</taxon>
        <taxon>Betaproteobacteria</taxon>
        <taxon>Burkholderiales</taxon>
        <taxon>Burkholderiaceae</taxon>
        <taxon>Paraburkholderia</taxon>
    </lineage>
</organism>
<dbReference type="EMBL" id="CP001043">
    <property type="protein sequence ID" value="ACC71044.1"/>
    <property type="molecule type" value="Genomic_DNA"/>
</dbReference>